<name>A0A242MIN6_CABSO</name>
<dbReference type="RefSeq" id="WP_083638135.1">
    <property type="nucleotide sequence ID" value="NZ_MSRG01000088.1"/>
</dbReference>
<dbReference type="GO" id="GO:0043565">
    <property type="term" value="F:sequence-specific DNA binding"/>
    <property type="evidence" value="ECO:0007669"/>
    <property type="project" value="InterPro"/>
</dbReference>
<evidence type="ECO:0000256" key="4">
    <source>
        <dbReference type="SAM" id="MobiDB-lite"/>
    </source>
</evidence>
<dbReference type="InterPro" id="IPR052158">
    <property type="entry name" value="INH-QAR"/>
</dbReference>
<dbReference type="InterPro" id="IPR018060">
    <property type="entry name" value="HTH_AraC"/>
</dbReference>
<dbReference type="PROSITE" id="PS01124">
    <property type="entry name" value="HTH_ARAC_FAMILY_2"/>
    <property type="match status" value="1"/>
</dbReference>
<dbReference type="AlphaFoldDB" id="A0A242MIN6"/>
<keyword evidence="2 6" id="KW-0238">DNA-binding</keyword>
<comment type="caution">
    <text evidence="6">The sequence shown here is derived from an EMBL/GenBank/DDBJ whole genome shotgun (WGS) entry which is preliminary data.</text>
</comment>
<evidence type="ECO:0000256" key="3">
    <source>
        <dbReference type="ARBA" id="ARBA00023163"/>
    </source>
</evidence>
<evidence type="ECO:0000256" key="1">
    <source>
        <dbReference type="ARBA" id="ARBA00023015"/>
    </source>
</evidence>
<organism evidence="6 7">
    <name type="scientific">Caballeronia sordidicola</name>
    <name type="common">Burkholderia sordidicola</name>
    <dbReference type="NCBI Taxonomy" id="196367"/>
    <lineage>
        <taxon>Bacteria</taxon>
        <taxon>Pseudomonadati</taxon>
        <taxon>Pseudomonadota</taxon>
        <taxon>Betaproteobacteria</taxon>
        <taxon>Burkholderiales</taxon>
        <taxon>Burkholderiaceae</taxon>
        <taxon>Caballeronia</taxon>
    </lineage>
</organism>
<dbReference type="Proteomes" id="UP000195221">
    <property type="component" value="Unassembled WGS sequence"/>
</dbReference>
<dbReference type="Pfam" id="PF12833">
    <property type="entry name" value="HTH_18"/>
    <property type="match status" value="1"/>
</dbReference>
<dbReference type="SMART" id="SM00342">
    <property type="entry name" value="HTH_ARAC"/>
    <property type="match status" value="1"/>
</dbReference>
<dbReference type="InterPro" id="IPR018062">
    <property type="entry name" value="HTH_AraC-typ_CS"/>
</dbReference>
<accession>A0A242MIN6</accession>
<evidence type="ECO:0000259" key="5">
    <source>
        <dbReference type="PROSITE" id="PS01124"/>
    </source>
</evidence>
<dbReference type="SUPFAM" id="SSF52317">
    <property type="entry name" value="Class I glutamine amidotransferase-like"/>
    <property type="match status" value="1"/>
</dbReference>
<dbReference type="CDD" id="cd03136">
    <property type="entry name" value="GATase1_AraC_ArgR_like"/>
    <property type="match status" value="1"/>
</dbReference>
<dbReference type="PROSITE" id="PS00041">
    <property type="entry name" value="HTH_ARAC_FAMILY_1"/>
    <property type="match status" value="1"/>
</dbReference>
<feature type="region of interest" description="Disordered" evidence="4">
    <location>
        <begin position="1"/>
        <end position="21"/>
    </location>
</feature>
<dbReference type="EMBL" id="NBTZ01000102">
    <property type="protein sequence ID" value="OTP71167.1"/>
    <property type="molecule type" value="Genomic_DNA"/>
</dbReference>
<sequence>MNKQPFHTHSDAIIDKPASQDARPETAEAESAFVFLLVDGLSMMSLSSAIEPLRSANRLVNTALYGWTLASLDGNPVYASNGIELQARKLDDVMTTAQYIFVCGGLRLDPALEPAYLRALRRAARTGAVIGSLSTGSYLLARAGLLEGYQCTIHWENLSAFTEEFRGLMCSGKIYEIDRDRMTCSGGIAAMDMMLQLISEQHGPELAVRVANQFHHERIRDSDDEQRGWRDQNHESLPRGIRRAIELMRAHVDEPLPISRIGTDIAMTSRQLERLFLRHLNATPARYYVTLRLERAHDLLVYSNVPVADIALATGFASASHLARWVRRVYDASPTDLRSALPRS</sequence>
<dbReference type="InterPro" id="IPR029062">
    <property type="entry name" value="Class_I_gatase-like"/>
</dbReference>
<evidence type="ECO:0000256" key="2">
    <source>
        <dbReference type="ARBA" id="ARBA00023125"/>
    </source>
</evidence>
<dbReference type="InterPro" id="IPR002818">
    <property type="entry name" value="DJ-1/PfpI"/>
</dbReference>
<feature type="domain" description="HTH araC/xylS-type" evidence="5">
    <location>
        <begin position="242"/>
        <end position="340"/>
    </location>
</feature>
<keyword evidence="1" id="KW-0805">Transcription regulation</keyword>
<dbReference type="Pfam" id="PF01965">
    <property type="entry name" value="DJ-1_PfpI"/>
    <property type="match status" value="1"/>
</dbReference>
<protein>
    <submittedName>
        <fullName evidence="6">Transcriptional regulator containing an amidase domain and an AraC-type DNA-binding HTH domain</fullName>
    </submittedName>
</protein>
<dbReference type="PANTHER" id="PTHR43130:SF3">
    <property type="entry name" value="HTH-TYPE TRANSCRIPTIONAL REGULATOR RV1931C"/>
    <property type="match status" value="1"/>
</dbReference>
<dbReference type="Gene3D" id="1.10.10.60">
    <property type="entry name" value="Homeodomain-like"/>
    <property type="match status" value="1"/>
</dbReference>
<gene>
    <name evidence="6" type="ORF">PAMC26577_24860</name>
</gene>
<proteinExistence type="predicted"/>
<reference evidence="6 7" key="1">
    <citation type="submission" date="2017-03" db="EMBL/GenBank/DDBJ databases">
        <title>Genome analysis of strain PAMC 26577.</title>
        <authorList>
            <person name="Oh H.-M."/>
            <person name="Yang J.-A."/>
        </authorList>
    </citation>
    <scope>NUCLEOTIDE SEQUENCE [LARGE SCALE GENOMIC DNA]</scope>
    <source>
        <strain evidence="6 7">PAMC 26577</strain>
    </source>
</reference>
<dbReference type="GO" id="GO:0003700">
    <property type="term" value="F:DNA-binding transcription factor activity"/>
    <property type="evidence" value="ECO:0007669"/>
    <property type="project" value="InterPro"/>
</dbReference>
<dbReference type="InterPro" id="IPR009057">
    <property type="entry name" value="Homeodomain-like_sf"/>
</dbReference>
<keyword evidence="3" id="KW-0804">Transcription</keyword>
<evidence type="ECO:0000313" key="7">
    <source>
        <dbReference type="Proteomes" id="UP000195221"/>
    </source>
</evidence>
<dbReference type="Gene3D" id="3.40.50.880">
    <property type="match status" value="1"/>
</dbReference>
<dbReference type="SUPFAM" id="SSF46689">
    <property type="entry name" value="Homeodomain-like"/>
    <property type="match status" value="2"/>
</dbReference>
<dbReference type="PANTHER" id="PTHR43130">
    <property type="entry name" value="ARAC-FAMILY TRANSCRIPTIONAL REGULATOR"/>
    <property type="match status" value="1"/>
</dbReference>
<evidence type="ECO:0000313" key="6">
    <source>
        <dbReference type="EMBL" id="OTP71167.1"/>
    </source>
</evidence>